<dbReference type="InterPro" id="IPR050469">
    <property type="entry name" value="Diguanylate_Cyclase"/>
</dbReference>
<dbReference type="NCBIfam" id="TIGR00254">
    <property type="entry name" value="GGDEF"/>
    <property type="match status" value="1"/>
</dbReference>
<protein>
    <submittedName>
        <fullName evidence="3">Diguanylate cyclase</fullName>
    </submittedName>
</protein>
<evidence type="ECO:0000313" key="4">
    <source>
        <dbReference type="Proteomes" id="UP000001916"/>
    </source>
</evidence>
<keyword evidence="1" id="KW-0812">Transmembrane</keyword>
<dbReference type="SUPFAM" id="SSF55073">
    <property type="entry name" value="Nucleotide cyclase"/>
    <property type="match status" value="1"/>
</dbReference>
<proteinExistence type="predicted"/>
<dbReference type="InterPro" id="IPR043128">
    <property type="entry name" value="Rev_trsase/Diguanyl_cyclase"/>
</dbReference>
<dbReference type="FunFam" id="3.30.70.270:FF:000001">
    <property type="entry name" value="Diguanylate cyclase domain protein"/>
    <property type="match status" value="1"/>
</dbReference>
<feature type="transmembrane region" description="Helical" evidence="1">
    <location>
        <begin position="42"/>
        <end position="63"/>
    </location>
</feature>
<keyword evidence="4" id="KW-1185">Reference proteome</keyword>
<keyword evidence="1" id="KW-0472">Membrane</keyword>
<dbReference type="PANTHER" id="PTHR45138">
    <property type="entry name" value="REGULATORY COMPONENTS OF SENSORY TRANSDUCTION SYSTEM"/>
    <property type="match status" value="1"/>
</dbReference>
<reference evidence="3 4" key="1">
    <citation type="journal article" date="2010" name="Stand. Genomic Sci.">
        <title>Complete genome sequence of Meiothermus silvanus type strain (VI-R2).</title>
        <authorList>
            <person name="Sikorski J."/>
            <person name="Tindall B.J."/>
            <person name="Lowry S."/>
            <person name="Lucas S."/>
            <person name="Nolan M."/>
            <person name="Copeland A."/>
            <person name="Glavina Del Rio T."/>
            <person name="Tice H."/>
            <person name="Cheng J.F."/>
            <person name="Han C."/>
            <person name="Pitluck S."/>
            <person name="Liolios K."/>
            <person name="Ivanova N."/>
            <person name="Mavromatis K."/>
            <person name="Mikhailova N."/>
            <person name="Pati A."/>
            <person name="Goodwin L."/>
            <person name="Chen A."/>
            <person name="Palaniappan K."/>
            <person name="Land M."/>
            <person name="Hauser L."/>
            <person name="Chang Y.J."/>
            <person name="Jeffries C.D."/>
            <person name="Rohde M."/>
            <person name="Goker M."/>
            <person name="Woyke T."/>
            <person name="Bristow J."/>
            <person name="Eisen J.A."/>
            <person name="Markowitz V."/>
            <person name="Hugenholtz P."/>
            <person name="Kyrpides N.C."/>
            <person name="Klenk H.P."/>
            <person name="Lapidus A."/>
        </authorList>
    </citation>
    <scope>NUCLEOTIDE SEQUENCE [LARGE SCALE GENOMIC DNA]</scope>
    <source>
        <strain evidence="4">ATCC 700542 / DSM 9946 / VI-R2</strain>
    </source>
</reference>
<dbReference type="RefSeq" id="WP_013158242.1">
    <property type="nucleotide sequence ID" value="NC_014212.1"/>
</dbReference>
<dbReference type="Proteomes" id="UP000001916">
    <property type="component" value="Chromosome"/>
</dbReference>
<evidence type="ECO:0000256" key="1">
    <source>
        <dbReference type="SAM" id="Phobius"/>
    </source>
</evidence>
<dbReference type="KEGG" id="msv:Mesil_1808"/>
<dbReference type="GO" id="GO:0052621">
    <property type="term" value="F:diguanylate cyclase activity"/>
    <property type="evidence" value="ECO:0007669"/>
    <property type="project" value="TreeGrafter"/>
</dbReference>
<dbReference type="PANTHER" id="PTHR45138:SF9">
    <property type="entry name" value="DIGUANYLATE CYCLASE DGCM-RELATED"/>
    <property type="match status" value="1"/>
</dbReference>
<dbReference type="InterPro" id="IPR040642">
    <property type="entry name" value="HKR_ArcB_TM"/>
</dbReference>
<sequence length="247" mass="27327">MLRKLLKQYGTVRVVGLLTLASVALSLMLTSAVSYLQNGHVSASGLFIGFIVPLIIAPVFSYFQLRLIAQLEQAYSELHRLSITDYLTNTHNRRYFIQQAQQMFAMAQRDLKPLSVLLFDADDFKKINDTHGHLVGDQVLARIAEVTRAHVRKGDLVARYGGEEFAVLLPNTQIPEALEVAMRIHQEILNNPVTYAGSPIVATVSMGVVALELSHRTLDELLAKADGALYRAKNTGKNRIELGSADV</sequence>
<dbReference type="STRING" id="526227.Mesil_1808"/>
<dbReference type="HOGENOM" id="CLU_000445_11_16_0"/>
<dbReference type="GO" id="GO:0043709">
    <property type="term" value="P:cell adhesion involved in single-species biofilm formation"/>
    <property type="evidence" value="ECO:0007669"/>
    <property type="project" value="TreeGrafter"/>
</dbReference>
<dbReference type="Pfam" id="PF18415">
    <property type="entry name" value="HKR_ArcB_TM"/>
    <property type="match status" value="1"/>
</dbReference>
<dbReference type="InterPro" id="IPR029787">
    <property type="entry name" value="Nucleotide_cyclase"/>
</dbReference>
<gene>
    <name evidence="3" type="ordered locus">Mesil_1808</name>
</gene>
<dbReference type="InterPro" id="IPR000160">
    <property type="entry name" value="GGDEF_dom"/>
</dbReference>
<feature type="domain" description="GGDEF" evidence="2">
    <location>
        <begin position="112"/>
        <end position="245"/>
    </location>
</feature>
<dbReference type="EMBL" id="CP002042">
    <property type="protein sequence ID" value="ADH63685.1"/>
    <property type="molecule type" value="Genomic_DNA"/>
</dbReference>
<feature type="transmembrane region" description="Helical" evidence="1">
    <location>
        <begin position="12"/>
        <end position="36"/>
    </location>
</feature>
<dbReference type="eggNOG" id="COG3706">
    <property type="taxonomic scope" value="Bacteria"/>
</dbReference>
<dbReference type="GO" id="GO:1902201">
    <property type="term" value="P:negative regulation of bacterial-type flagellum-dependent cell motility"/>
    <property type="evidence" value="ECO:0007669"/>
    <property type="project" value="TreeGrafter"/>
</dbReference>
<name>D7BFY2_ALLS1</name>
<keyword evidence="1" id="KW-1133">Transmembrane helix</keyword>
<dbReference type="GO" id="GO:0005886">
    <property type="term" value="C:plasma membrane"/>
    <property type="evidence" value="ECO:0007669"/>
    <property type="project" value="TreeGrafter"/>
</dbReference>
<dbReference type="Pfam" id="PF00990">
    <property type="entry name" value="GGDEF"/>
    <property type="match status" value="1"/>
</dbReference>
<evidence type="ECO:0000259" key="2">
    <source>
        <dbReference type="PROSITE" id="PS50887"/>
    </source>
</evidence>
<evidence type="ECO:0000313" key="3">
    <source>
        <dbReference type="EMBL" id="ADH63685.1"/>
    </source>
</evidence>
<dbReference type="Gene3D" id="1.10.287.970">
    <property type="entry name" value="His Kinase A (phosphoacceptor) domain"/>
    <property type="match status" value="1"/>
</dbReference>
<dbReference type="CDD" id="cd01949">
    <property type="entry name" value="GGDEF"/>
    <property type="match status" value="1"/>
</dbReference>
<dbReference type="PROSITE" id="PS50887">
    <property type="entry name" value="GGDEF"/>
    <property type="match status" value="1"/>
</dbReference>
<accession>D7BFY2</accession>
<organism evidence="3 4">
    <name type="scientific">Allomeiothermus silvanus (strain ATCC 700542 / DSM 9946 / NBRC 106475 / NCIMB 13440 / VI-R2)</name>
    <name type="common">Thermus silvanus</name>
    <dbReference type="NCBI Taxonomy" id="526227"/>
    <lineage>
        <taxon>Bacteria</taxon>
        <taxon>Thermotogati</taxon>
        <taxon>Deinococcota</taxon>
        <taxon>Deinococci</taxon>
        <taxon>Thermales</taxon>
        <taxon>Thermaceae</taxon>
        <taxon>Allomeiothermus</taxon>
    </lineage>
</organism>
<dbReference type="Gene3D" id="3.30.70.270">
    <property type="match status" value="1"/>
</dbReference>
<dbReference type="SMART" id="SM00267">
    <property type="entry name" value="GGDEF"/>
    <property type="match status" value="1"/>
</dbReference>
<dbReference type="InterPro" id="IPR027460">
    <property type="entry name" value="ArcB_TM_sf"/>
</dbReference>
<dbReference type="AlphaFoldDB" id="D7BFY2"/>